<dbReference type="RefSeq" id="WP_077116257.1">
    <property type="nucleotide sequence ID" value="NZ_LOKT01000017.1"/>
</dbReference>
<sequence>MHNSAVRLDPPARRPAAVLFDRDDTLIADTGYISDPALVCPVPAARTQLRKLRRAGIRTGVVSNQSGVASGLISPAELAAVNARVEELLGPFDTWQICVHGHADGCRCRKPEPGLVLAAAAALGVAPGRCVVIGDIGSDIEAALAAGAGAVLVPTERTRRAEIAFAERNAAVASDLTSAVGIALAGAHRKDEPL</sequence>
<dbReference type="EMBL" id="MUMY01000007">
    <property type="protein sequence ID" value="ONM48777.1"/>
    <property type="molecule type" value="Genomic_DNA"/>
</dbReference>
<evidence type="ECO:0000313" key="12">
    <source>
        <dbReference type="Proteomes" id="UP000188836"/>
    </source>
</evidence>
<dbReference type="OrthoDB" id="9781367at2"/>
<keyword evidence="5 7" id="KW-0119">Carbohydrate metabolism</keyword>
<evidence type="ECO:0000256" key="2">
    <source>
        <dbReference type="ARBA" id="ARBA00022490"/>
    </source>
</evidence>
<feature type="binding site" evidence="10">
    <location>
        <position position="100"/>
    </location>
    <ligand>
        <name>Zn(2+)</name>
        <dbReference type="ChEBI" id="CHEBI:29105"/>
    </ligand>
</feature>
<accession>A0A1W0AS14</accession>
<dbReference type="InterPro" id="IPR023214">
    <property type="entry name" value="HAD_sf"/>
</dbReference>
<feature type="active site" description="Proton donor" evidence="8">
    <location>
        <position position="23"/>
    </location>
</feature>
<comment type="cofactor">
    <cofactor evidence="10">
        <name>Zn(2+)</name>
        <dbReference type="ChEBI" id="CHEBI:29105"/>
    </cofactor>
</comment>
<comment type="cofactor">
    <cofactor evidence="10">
        <name>Mg(2+)</name>
        <dbReference type="ChEBI" id="CHEBI:18420"/>
    </cofactor>
</comment>
<feature type="binding site" evidence="10">
    <location>
        <position position="106"/>
    </location>
    <ligand>
        <name>Zn(2+)</name>
        <dbReference type="ChEBI" id="CHEBI:29105"/>
    </ligand>
</feature>
<dbReference type="GO" id="GO:0016791">
    <property type="term" value="F:phosphatase activity"/>
    <property type="evidence" value="ECO:0007669"/>
    <property type="project" value="InterPro"/>
</dbReference>
<name>A0A1W0AS14_9NOCA</name>
<protein>
    <recommendedName>
        <fullName evidence="6 7">D,D-heptose 1,7-bisphosphate phosphatase</fullName>
        <ecNumber evidence="7">3.1.3.-</ecNumber>
    </recommendedName>
</protein>
<dbReference type="Gene3D" id="3.40.50.1000">
    <property type="entry name" value="HAD superfamily/HAD-like"/>
    <property type="match status" value="1"/>
</dbReference>
<feature type="site" description="Contributes to substrate recognition" evidence="9">
    <location>
        <position position="110"/>
    </location>
</feature>
<keyword evidence="3 10" id="KW-0479">Metal-binding</keyword>
<dbReference type="GO" id="GO:0005737">
    <property type="term" value="C:cytoplasm"/>
    <property type="evidence" value="ECO:0007669"/>
    <property type="project" value="UniProtKB-SubCell"/>
</dbReference>
<dbReference type="InterPro" id="IPR004446">
    <property type="entry name" value="Heptose_bisP_phosphatase"/>
</dbReference>
<dbReference type="NCBIfam" id="TIGR01662">
    <property type="entry name" value="HAD-SF-IIIA"/>
    <property type="match status" value="1"/>
</dbReference>
<keyword evidence="10" id="KW-0862">Zinc</keyword>
<dbReference type="InterPro" id="IPR006543">
    <property type="entry name" value="Histidinol-phos"/>
</dbReference>
<dbReference type="SUPFAM" id="SSF56784">
    <property type="entry name" value="HAD-like"/>
    <property type="match status" value="1"/>
</dbReference>
<evidence type="ECO:0000313" key="11">
    <source>
        <dbReference type="EMBL" id="ONM48777.1"/>
    </source>
</evidence>
<evidence type="ECO:0000256" key="9">
    <source>
        <dbReference type="PIRSR" id="PIRSR004682-3"/>
    </source>
</evidence>
<keyword evidence="12" id="KW-1185">Reference proteome</keyword>
<dbReference type="Pfam" id="PF13242">
    <property type="entry name" value="Hydrolase_like"/>
    <property type="match status" value="1"/>
</dbReference>
<dbReference type="InterPro" id="IPR006549">
    <property type="entry name" value="HAD-SF_hydro_IIIA"/>
</dbReference>
<organism evidence="11 12">
    <name type="scientific">Nocardia donostiensis</name>
    <dbReference type="NCBI Taxonomy" id="1538463"/>
    <lineage>
        <taxon>Bacteria</taxon>
        <taxon>Bacillati</taxon>
        <taxon>Actinomycetota</taxon>
        <taxon>Actinomycetes</taxon>
        <taxon>Mycobacteriales</taxon>
        <taxon>Nocardiaceae</taxon>
        <taxon>Nocardia</taxon>
    </lineage>
</organism>
<feature type="active site" description="Nucleophile" evidence="8">
    <location>
        <position position="21"/>
    </location>
</feature>
<evidence type="ECO:0000256" key="5">
    <source>
        <dbReference type="ARBA" id="ARBA00023277"/>
    </source>
</evidence>
<feature type="binding site" evidence="10">
    <location>
        <position position="98"/>
    </location>
    <ligand>
        <name>Zn(2+)</name>
        <dbReference type="ChEBI" id="CHEBI:29105"/>
    </ligand>
</feature>
<keyword evidence="4 7" id="KW-0378">Hydrolase</keyword>
<evidence type="ECO:0000256" key="1">
    <source>
        <dbReference type="ARBA" id="ARBA00004496"/>
    </source>
</evidence>
<feature type="binding site" evidence="10">
    <location>
        <position position="21"/>
    </location>
    <ligand>
        <name>Mg(2+)</name>
        <dbReference type="ChEBI" id="CHEBI:18420"/>
    </ligand>
</feature>
<feature type="site" description="Stabilizes the phosphoryl group" evidence="9">
    <location>
        <position position="63"/>
    </location>
</feature>
<dbReference type="Proteomes" id="UP000188836">
    <property type="component" value="Unassembled WGS sequence"/>
</dbReference>
<feature type="binding site" evidence="10">
    <location>
        <position position="23"/>
    </location>
    <ligand>
        <name>Mg(2+)</name>
        <dbReference type="ChEBI" id="CHEBI:18420"/>
    </ligand>
</feature>
<dbReference type="NCBIfam" id="TIGR01509">
    <property type="entry name" value="HAD-SF-IA-v3"/>
    <property type="match status" value="1"/>
</dbReference>
<dbReference type="EC" id="3.1.3.-" evidence="7"/>
<dbReference type="STRING" id="1538463.B0T36_22205"/>
<dbReference type="NCBIfam" id="TIGR01656">
    <property type="entry name" value="Histidinol-ppas"/>
    <property type="match status" value="1"/>
</dbReference>
<feature type="binding site" evidence="10">
    <location>
        <position position="108"/>
    </location>
    <ligand>
        <name>Zn(2+)</name>
        <dbReference type="ChEBI" id="CHEBI:29105"/>
    </ligand>
</feature>
<keyword evidence="2 7" id="KW-0963">Cytoplasm</keyword>
<reference evidence="11 12" key="1">
    <citation type="journal article" date="2016" name="Antonie Van Leeuwenhoek">
        <title>Nocardia donostiensis sp. nov., isolated from human respiratory specimens.</title>
        <authorList>
            <person name="Ercibengoa M."/>
            <person name="Bell M."/>
            <person name="Marimon J.M."/>
            <person name="Humrighouse B."/>
            <person name="Klenk H.P."/>
            <person name="Potter G."/>
            <person name="Perez-Trallero E."/>
        </authorList>
    </citation>
    <scope>NUCLEOTIDE SEQUENCE [LARGE SCALE GENOMIC DNA]</scope>
    <source>
        <strain evidence="11 12">X1655</strain>
    </source>
</reference>
<dbReference type="PANTHER" id="PTHR42891">
    <property type="entry name" value="D-GLYCERO-BETA-D-MANNO-HEPTOSE-1,7-BISPHOSPHATE 7-PHOSPHATASE"/>
    <property type="match status" value="1"/>
</dbReference>
<evidence type="ECO:0000256" key="3">
    <source>
        <dbReference type="ARBA" id="ARBA00022723"/>
    </source>
</evidence>
<proteinExistence type="inferred from homology"/>
<evidence type="ECO:0000256" key="6">
    <source>
        <dbReference type="ARBA" id="ARBA00031828"/>
    </source>
</evidence>
<comment type="caution">
    <text evidence="11">The sequence shown here is derived from an EMBL/GenBank/DDBJ whole genome shotgun (WGS) entry which is preliminary data.</text>
</comment>
<dbReference type="GO" id="GO:0005975">
    <property type="term" value="P:carbohydrate metabolic process"/>
    <property type="evidence" value="ECO:0007669"/>
    <property type="project" value="InterPro"/>
</dbReference>
<feature type="site" description="Contributes to substrate recognition" evidence="9">
    <location>
        <position position="109"/>
    </location>
</feature>
<keyword evidence="10" id="KW-0460">Magnesium</keyword>
<feature type="binding site" evidence="10">
    <location>
        <position position="135"/>
    </location>
    <ligand>
        <name>Mg(2+)</name>
        <dbReference type="ChEBI" id="CHEBI:18420"/>
    </ligand>
</feature>
<dbReference type="InterPro" id="IPR006439">
    <property type="entry name" value="HAD-SF_hydro_IA"/>
</dbReference>
<evidence type="ECO:0000256" key="10">
    <source>
        <dbReference type="PIRSR" id="PIRSR004682-4"/>
    </source>
</evidence>
<dbReference type="AlphaFoldDB" id="A0A1W0AS14"/>
<dbReference type="PANTHER" id="PTHR42891:SF1">
    <property type="entry name" value="D-GLYCERO-BETA-D-MANNO-HEPTOSE-1,7-BISPHOSPHATE 7-PHOSPHATASE"/>
    <property type="match status" value="1"/>
</dbReference>
<dbReference type="InterPro" id="IPR036412">
    <property type="entry name" value="HAD-like_sf"/>
</dbReference>
<comment type="similarity">
    <text evidence="7">Belongs to the gmhB family.</text>
</comment>
<gene>
    <name evidence="11" type="ORF">B0T46_09755</name>
</gene>
<evidence type="ECO:0000256" key="8">
    <source>
        <dbReference type="PIRSR" id="PIRSR004682-1"/>
    </source>
</evidence>
<comment type="subcellular location">
    <subcellularLocation>
        <location evidence="1 7">Cytoplasm</location>
    </subcellularLocation>
</comment>
<evidence type="ECO:0000256" key="7">
    <source>
        <dbReference type="PIRNR" id="PIRNR004682"/>
    </source>
</evidence>
<evidence type="ECO:0000256" key="4">
    <source>
        <dbReference type="ARBA" id="ARBA00022801"/>
    </source>
</evidence>
<dbReference type="GO" id="GO:0046872">
    <property type="term" value="F:metal ion binding"/>
    <property type="evidence" value="ECO:0007669"/>
    <property type="project" value="UniProtKB-KW"/>
</dbReference>
<dbReference type="PIRSF" id="PIRSF004682">
    <property type="entry name" value="GmhB"/>
    <property type="match status" value="1"/>
</dbReference>